<dbReference type="GO" id="GO:0030060">
    <property type="term" value="F:L-malate dehydrogenase (NAD+) activity"/>
    <property type="evidence" value="ECO:0007669"/>
    <property type="project" value="UniProtKB-EC"/>
</dbReference>
<accession>K7RUK8</accession>
<proteinExistence type="inferred from homology"/>
<evidence type="ECO:0000256" key="4">
    <source>
        <dbReference type="ARBA" id="ARBA00023027"/>
    </source>
</evidence>
<keyword evidence="3 8" id="KW-0560">Oxidoreductase</keyword>
<organism evidence="11">
    <name type="scientific">Spironucleus salmonicida</name>
    <dbReference type="NCBI Taxonomy" id="348837"/>
    <lineage>
        <taxon>Eukaryota</taxon>
        <taxon>Metamonada</taxon>
        <taxon>Diplomonadida</taxon>
        <taxon>Hexamitidae</taxon>
        <taxon>Hexamitinae</taxon>
        <taxon>Spironucleus</taxon>
    </lineage>
</organism>
<dbReference type="Pfam" id="PF02866">
    <property type="entry name" value="Ldh_1_C"/>
    <property type="match status" value="1"/>
</dbReference>
<dbReference type="InterPro" id="IPR001557">
    <property type="entry name" value="L-lactate/malate_DH"/>
</dbReference>
<dbReference type="InterPro" id="IPR010945">
    <property type="entry name" value="Malate_DH_type2"/>
</dbReference>
<feature type="domain" description="Lactate/malate dehydrogenase C-terminal" evidence="10">
    <location>
        <begin position="168"/>
        <end position="330"/>
    </location>
</feature>
<protein>
    <recommendedName>
        <fullName evidence="2">malate dehydrogenase</fullName>
        <ecNumber evidence="2">1.1.1.37</ecNumber>
    </recommendedName>
</protein>
<feature type="binding site" evidence="6">
    <location>
        <position position="104"/>
    </location>
    <ligand>
        <name>substrate</name>
    </ligand>
</feature>
<dbReference type="EMBL" id="AUWU02000002">
    <property type="protein sequence ID" value="KAH0576306.1"/>
    <property type="molecule type" value="Genomic_DNA"/>
</dbReference>
<evidence type="ECO:0000256" key="6">
    <source>
        <dbReference type="PIRSR" id="PIRSR000102-2"/>
    </source>
</evidence>
<dbReference type="EC" id="1.1.1.37" evidence="2"/>
<reference evidence="13" key="3">
    <citation type="submission" date="2020-12" db="EMBL/GenBank/DDBJ databases">
        <title>New Spironucleus salmonicida genome in near-complete chromosomes.</title>
        <authorList>
            <person name="Xu F."/>
            <person name="Kurt Z."/>
            <person name="Jimenez-Gonzalez A."/>
            <person name="Astvaldsson A."/>
            <person name="Andersson J.O."/>
            <person name="Svard S.G."/>
        </authorList>
    </citation>
    <scope>NUCLEOTIDE SEQUENCE</scope>
    <source>
        <strain evidence="13">ATCC 50377</strain>
    </source>
</reference>
<dbReference type="FunFam" id="3.40.50.720:FF:000010">
    <property type="entry name" value="Malate dehydrogenase"/>
    <property type="match status" value="1"/>
</dbReference>
<dbReference type="Proteomes" id="UP000018208">
    <property type="component" value="Unassembled WGS sequence"/>
</dbReference>
<evidence type="ECO:0000256" key="5">
    <source>
        <dbReference type="PIRSR" id="PIRSR000102-1"/>
    </source>
</evidence>
<dbReference type="Gene3D" id="3.40.50.720">
    <property type="entry name" value="NAD(P)-binding Rossmann-like Domain"/>
    <property type="match status" value="1"/>
</dbReference>
<feature type="binding site" evidence="7">
    <location>
        <position position="117"/>
    </location>
    <ligand>
        <name>NAD(+)</name>
        <dbReference type="ChEBI" id="CHEBI:57540"/>
    </ligand>
</feature>
<dbReference type="NCBIfam" id="TIGR01759">
    <property type="entry name" value="MalateDH-SF1"/>
    <property type="match status" value="1"/>
</dbReference>
<comment type="similarity">
    <text evidence="1">Belongs to the LDH/MDH superfamily. MDH type 2 family.</text>
</comment>
<dbReference type="NCBIfam" id="NF003916">
    <property type="entry name" value="PRK05442.1"/>
    <property type="match status" value="1"/>
</dbReference>
<evidence type="ECO:0000313" key="13">
    <source>
        <dbReference type="EMBL" id="KAH0576306.1"/>
    </source>
</evidence>
<evidence type="ECO:0000256" key="7">
    <source>
        <dbReference type="PIRSR" id="PIRSR000102-3"/>
    </source>
</evidence>
<evidence type="ECO:0000256" key="8">
    <source>
        <dbReference type="RuleBase" id="RU003369"/>
    </source>
</evidence>
<evidence type="ECO:0000313" key="12">
    <source>
        <dbReference type="EMBL" id="EST44412.1"/>
    </source>
</evidence>
<evidence type="ECO:0000259" key="9">
    <source>
        <dbReference type="Pfam" id="PF00056"/>
    </source>
</evidence>
<name>K7RUK8_9EUKA</name>
<keyword evidence="4 7" id="KW-0520">NAD</keyword>
<feature type="domain" description="Lactate/malate dehydrogenase N-terminal" evidence="9">
    <location>
        <begin position="18"/>
        <end position="160"/>
    </location>
</feature>
<dbReference type="InterPro" id="IPR015955">
    <property type="entry name" value="Lactate_DH/Glyco_Ohase_4_C"/>
</dbReference>
<evidence type="ECO:0000313" key="14">
    <source>
        <dbReference type="Proteomes" id="UP000018208"/>
    </source>
</evidence>
<sequence length="335" mass="36658">MDQIRQYPSTKYMKSPINVTVSGGAGQIAYSLVCELGKGWVFGNDQPVNIVLLEVPQAEKFAVGVQMELVDCAFPLLNEIRIASDAEVGFKDCDAAILLGAFPRGPGMERADLLAKNAAIFEAQGKAIQKVARDNCRILVVGNPANTNARILYEHAPRFRESIAAMSRLDHNRMVGQVALKMKCLPSAVKNVFLFGNHSPTMVPVFCNVEVNGEKVLEKLSHEWVKEIIPVIQQRGTKVIEARGKSSAMSAAHGALTCMHDWFLGTKEGEYTSVSIIAQPGNFYDIPEGIFCSVPCVSKNGKWVPVKADICPSLKPLIEKTIEELLSERKMALGK</sequence>
<dbReference type="EMBL" id="KI546116">
    <property type="protein sequence ID" value="EST44412.1"/>
    <property type="molecule type" value="Genomic_DNA"/>
</dbReference>
<dbReference type="InterPro" id="IPR022383">
    <property type="entry name" value="Lactate/malate_DH_C"/>
</dbReference>
<dbReference type="PIRSF" id="PIRSF000102">
    <property type="entry name" value="Lac_mal_DH"/>
    <property type="match status" value="1"/>
</dbReference>
<dbReference type="InterPro" id="IPR036291">
    <property type="entry name" value="NAD(P)-bd_dom_sf"/>
</dbReference>
<dbReference type="InterPro" id="IPR001236">
    <property type="entry name" value="Lactate/malate_DH_N"/>
</dbReference>
<dbReference type="Pfam" id="PF00056">
    <property type="entry name" value="Ldh_1_N"/>
    <property type="match status" value="1"/>
</dbReference>
<reference evidence="12 13" key="2">
    <citation type="journal article" date="2014" name="PLoS Genet.">
        <title>The Genome of Spironucleus salmonicida Highlights a Fish Pathogen Adapted to Fluctuating Environments.</title>
        <authorList>
            <person name="Xu F."/>
            <person name="Jerlstrom-Hultqvist J."/>
            <person name="Einarsson E."/>
            <person name="Astvaldsson A."/>
            <person name="Svard S.G."/>
            <person name="Andersson J.O."/>
        </authorList>
    </citation>
    <scope>NUCLEOTIDE SEQUENCE</scope>
    <source>
        <strain evidence="13">ATCC 50377</strain>
    </source>
</reference>
<keyword evidence="14" id="KW-1185">Reference proteome</keyword>
<dbReference type="SUPFAM" id="SSF51735">
    <property type="entry name" value="NAD(P)-binding Rossmann-fold domains"/>
    <property type="match status" value="1"/>
</dbReference>
<feature type="binding site" evidence="6">
    <location>
        <position position="173"/>
    </location>
    <ligand>
        <name>substrate</name>
    </ligand>
</feature>
<dbReference type="EMBL" id="JX549098">
    <property type="protein sequence ID" value="AFV80073.1"/>
    <property type="molecule type" value="Genomic_DNA"/>
</dbReference>
<gene>
    <name evidence="11" type="ORF">SS50377_15717</name>
    <name evidence="13" type="ORF">SS50377_21869</name>
</gene>
<reference evidence="11" key="1">
    <citation type="journal article" date="2013" name="Nat. Commun.">
        <title>Hydrogenosomes in the diplomonad Spironucleus salmonicida.</title>
        <authorList>
            <person name="Jerlstrom-Hultqvist J."/>
            <person name="Einarsson E."/>
            <person name="Xu F."/>
            <person name="Hjort K."/>
            <person name="Ek B."/>
            <person name="Steinhauf D."/>
            <person name="Hultenby K."/>
            <person name="Bergquist J."/>
            <person name="Andersson J.O."/>
            <person name="Svard S.G."/>
        </authorList>
    </citation>
    <scope>NUCLEOTIDE SEQUENCE</scope>
    <source>
        <strain evidence="11">ATCC 50377</strain>
    </source>
</reference>
<feature type="binding site" evidence="6">
    <location>
        <position position="110"/>
    </location>
    <ligand>
        <name>substrate</name>
    </ligand>
</feature>
<feature type="active site" description="Proton acceptor" evidence="5">
    <location>
        <position position="198"/>
    </location>
</feature>
<evidence type="ECO:0000256" key="2">
    <source>
        <dbReference type="ARBA" id="ARBA00012995"/>
    </source>
</evidence>
<dbReference type="PANTHER" id="PTHR23382">
    <property type="entry name" value="MALATE DEHYDROGENASE"/>
    <property type="match status" value="1"/>
</dbReference>
<dbReference type="VEuPathDB" id="GiardiaDB:SS50377_21869"/>
<dbReference type="SUPFAM" id="SSF56327">
    <property type="entry name" value="LDH C-terminal domain-like"/>
    <property type="match status" value="1"/>
</dbReference>
<feature type="binding site" evidence="7">
    <location>
        <begin position="141"/>
        <end position="143"/>
    </location>
    <ligand>
        <name>NAD(+)</name>
        <dbReference type="ChEBI" id="CHEBI:57540"/>
    </ligand>
</feature>
<dbReference type="GO" id="GO:0006108">
    <property type="term" value="P:malate metabolic process"/>
    <property type="evidence" value="ECO:0007669"/>
    <property type="project" value="InterPro"/>
</dbReference>
<dbReference type="AlphaFoldDB" id="K7RUK8"/>
<feature type="binding site" evidence="6">
    <location>
        <position position="143"/>
    </location>
    <ligand>
        <name>substrate</name>
    </ligand>
</feature>
<evidence type="ECO:0000259" key="10">
    <source>
        <dbReference type="Pfam" id="PF02866"/>
    </source>
</evidence>
<evidence type="ECO:0000256" key="1">
    <source>
        <dbReference type="ARBA" id="ARBA00009613"/>
    </source>
</evidence>
<evidence type="ECO:0000313" key="11">
    <source>
        <dbReference type="EMBL" id="AFV80073.1"/>
    </source>
</evidence>
<dbReference type="OrthoDB" id="4069699at2759"/>
<evidence type="ECO:0000256" key="3">
    <source>
        <dbReference type="ARBA" id="ARBA00023002"/>
    </source>
</evidence>
<dbReference type="Gene3D" id="3.90.110.10">
    <property type="entry name" value="Lactate dehydrogenase/glycoside hydrolase, family 4, C-terminal"/>
    <property type="match status" value="1"/>
</dbReference>